<dbReference type="AlphaFoldDB" id="A0A4D8PLB0"/>
<sequence length="382" mass="42074">MQTVVRLLRSLGLTIDEIAVRSRLPEHRIKVILEGGPVTVADLRALSLGLNIPMRALVSDSSPAARREDFGLLFRGTEQGRKDGRLTAAERMAEYVDSALAVLPARSQLPNWMRSFSIRNESFQEAHRVAHDFRAAILPDRQDDPLHNLPQIMEELGGVIVSRLHKSRYEGASIATNGYGFAFVSPRFAGRMLFTLAHELGHLLAHHSNGAGATFDLPSEIGAYRHKSKSEAFVDAFAAILLLPDRAIGKALREIRSLYKITASVVGDVEISILARYYGVSFDVAALRCEQLELLPLGGAYSLSQRIKKEYGSAEKRAEELGLPTRMDVTIPQISPSLLLAIVNRIEAGDVSAGWASERFDISISDIYSVHAELDGSEKLRH</sequence>
<dbReference type="PANTHER" id="PTHR43236">
    <property type="entry name" value="ANTITOXIN HIGA1"/>
    <property type="match status" value="1"/>
</dbReference>
<feature type="domain" description="IrrE N-terminal-like" evidence="1">
    <location>
        <begin position="190"/>
        <end position="289"/>
    </location>
</feature>
<reference evidence="2 3" key="1">
    <citation type="submission" date="2018-09" db="EMBL/GenBank/DDBJ databases">
        <title>Whole genome based analysis of evolution and adaptive divergence in Indian and Brazilian strains of Azospirillum brasilense.</title>
        <authorList>
            <person name="Singh C."/>
            <person name="Tripathi A.K."/>
        </authorList>
    </citation>
    <scope>NUCLEOTIDE SEQUENCE [LARGE SCALE GENOMIC DNA]</scope>
    <source>
        <strain evidence="2 3">MTCC4035</strain>
        <plasmid evidence="2 3">p3</plasmid>
    </source>
</reference>
<dbReference type="PANTHER" id="PTHR43236:SF1">
    <property type="entry name" value="BLL7220 PROTEIN"/>
    <property type="match status" value="1"/>
</dbReference>
<evidence type="ECO:0000313" key="2">
    <source>
        <dbReference type="EMBL" id="QCN98966.1"/>
    </source>
</evidence>
<dbReference type="Gene3D" id="1.10.10.2910">
    <property type="match status" value="1"/>
</dbReference>
<protein>
    <submittedName>
        <fullName evidence="2">ImmA/IrrE family metallo-endopeptidase</fullName>
    </submittedName>
</protein>
<dbReference type="InterPro" id="IPR052345">
    <property type="entry name" value="Rad_response_metalloprotease"/>
</dbReference>
<keyword evidence="2" id="KW-0614">Plasmid</keyword>
<evidence type="ECO:0000313" key="3">
    <source>
        <dbReference type="Proteomes" id="UP000298595"/>
    </source>
</evidence>
<dbReference type="Proteomes" id="UP000298595">
    <property type="component" value="Plasmid p3"/>
</dbReference>
<name>A0A4D8PLB0_9PROT</name>
<proteinExistence type="predicted"/>
<dbReference type="KEGG" id="aare:D3093_27180"/>
<dbReference type="InterPro" id="IPR010359">
    <property type="entry name" value="IrrE_HExxH"/>
</dbReference>
<organism evidence="2 3">
    <name type="scientific">Azospirillum argentinense</name>
    <dbReference type="NCBI Taxonomy" id="2970906"/>
    <lineage>
        <taxon>Bacteria</taxon>
        <taxon>Pseudomonadati</taxon>
        <taxon>Pseudomonadota</taxon>
        <taxon>Alphaproteobacteria</taxon>
        <taxon>Rhodospirillales</taxon>
        <taxon>Azospirillaceae</taxon>
        <taxon>Azospirillum</taxon>
    </lineage>
</organism>
<evidence type="ECO:0000259" key="1">
    <source>
        <dbReference type="Pfam" id="PF06114"/>
    </source>
</evidence>
<geneLocation type="plasmid" evidence="2 3">
    <name>p3</name>
</geneLocation>
<gene>
    <name evidence="2" type="ORF">D3093_27180</name>
</gene>
<dbReference type="Pfam" id="PF06114">
    <property type="entry name" value="Peptidase_M78"/>
    <property type="match status" value="1"/>
</dbReference>
<dbReference type="EMBL" id="CP032324">
    <property type="protein sequence ID" value="QCN98966.1"/>
    <property type="molecule type" value="Genomic_DNA"/>
</dbReference>
<accession>A0A4D8PLB0</accession>